<dbReference type="EMBL" id="DS027045">
    <property type="protein sequence ID" value="EAW14218.1"/>
    <property type="molecule type" value="Genomic_DNA"/>
</dbReference>
<dbReference type="PANTHER" id="PTHR10696">
    <property type="entry name" value="GAMMA-BUTYROBETAINE HYDROXYLASE-RELATED"/>
    <property type="match status" value="1"/>
</dbReference>
<keyword evidence="13" id="KW-1185">Reference proteome</keyword>
<keyword evidence="5" id="KW-0124">Carnitine biosynthesis</keyword>
<evidence type="ECO:0000259" key="11">
    <source>
        <dbReference type="Pfam" id="PF06155"/>
    </source>
</evidence>
<comment type="cofactor">
    <cofactor evidence="2">
        <name>L-ascorbate</name>
        <dbReference type="ChEBI" id="CHEBI:38290"/>
    </cofactor>
</comment>
<gene>
    <name evidence="12" type="ORF">ACLA_072510</name>
</gene>
<comment type="cofactor">
    <cofactor evidence="1">
        <name>Fe(2+)</name>
        <dbReference type="ChEBI" id="CHEBI:29033"/>
    </cofactor>
</comment>
<dbReference type="GO" id="GO:0016706">
    <property type="term" value="F:2-oxoglutarate-dependent dioxygenase activity"/>
    <property type="evidence" value="ECO:0007669"/>
    <property type="project" value="UniProtKB-ARBA"/>
</dbReference>
<dbReference type="Gene3D" id="3.30.2020.30">
    <property type="match status" value="1"/>
</dbReference>
<feature type="region of interest" description="Disordered" evidence="9">
    <location>
        <begin position="452"/>
        <end position="472"/>
    </location>
</feature>
<dbReference type="Pfam" id="PF02668">
    <property type="entry name" value="TauD"/>
    <property type="match status" value="1"/>
</dbReference>
<evidence type="ECO:0000256" key="7">
    <source>
        <dbReference type="ARBA" id="ARBA00023002"/>
    </source>
</evidence>
<dbReference type="RefSeq" id="XP_001275644.1">
    <property type="nucleotide sequence ID" value="XM_001275643.1"/>
</dbReference>
<proteinExistence type="inferred from homology"/>
<evidence type="ECO:0000313" key="13">
    <source>
        <dbReference type="Proteomes" id="UP000006701"/>
    </source>
</evidence>
<evidence type="ECO:0000256" key="2">
    <source>
        <dbReference type="ARBA" id="ARBA00001961"/>
    </source>
</evidence>
<keyword evidence="6" id="KW-0223">Dioxygenase</keyword>
<evidence type="ECO:0000256" key="5">
    <source>
        <dbReference type="ARBA" id="ARBA00022873"/>
    </source>
</evidence>
<dbReference type="GO" id="GO:0005739">
    <property type="term" value="C:mitochondrion"/>
    <property type="evidence" value="ECO:0007669"/>
    <property type="project" value="TreeGrafter"/>
</dbReference>
<reference evidence="12 13" key="1">
    <citation type="journal article" date="2008" name="PLoS Genet.">
        <title>Genomic islands in the pathogenic filamentous fungus Aspergillus fumigatus.</title>
        <authorList>
            <person name="Fedorova N.D."/>
            <person name="Khaldi N."/>
            <person name="Joardar V.S."/>
            <person name="Maiti R."/>
            <person name="Amedeo P."/>
            <person name="Anderson M.J."/>
            <person name="Crabtree J."/>
            <person name="Silva J.C."/>
            <person name="Badger J.H."/>
            <person name="Albarraq A."/>
            <person name="Angiuoli S."/>
            <person name="Bussey H."/>
            <person name="Bowyer P."/>
            <person name="Cotty P.J."/>
            <person name="Dyer P.S."/>
            <person name="Egan A."/>
            <person name="Galens K."/>
            <person name="Fraser-Liggett C.M."/>
            <person name="Haas B.J."/>
            <person name="Inman J.M."/>
            <person name="Kent R."/>
            <person name="Lemieux S."/>
            <person name="Malavazi I."/>
            <person name="Orvis J."/>
            <person name="Roemer T."/>
            <person name="Ronning C.M."/>
            <person name="Sundaram J.P."/>
            <person name="Sutton G."/>
            <person name="Turner G."/>
            <person name="Venter J.C."/>
            <person name="White O.R."/>
            <person name="Whitty B.R."/>
            <person name="Youngman P."/>
            <person name="Wolfe K.H."/>
            <person name="Goldman G.H."/>
            <person name="Wortman J.R."/>
            <person name="Jiang B."/>
            <person name="Denning D.W."/>
            <person name="Nierman W.C."/>
        </authorList>
    </citation>
    <scope>NUCLEOTIDE SEQUENCE [LARGE SCALE GENOMIC DNA]</scope>
    <source>
        <strain evidence="13">ATCC 1007 / CBS 513.65 / DSM 816 / NCTC 3887 / NRRL 1</strain>
    </source>
</reference>
<accession>A1C747</accession>
<dbReference type="FunFam" id="3.60.130.10:FF:000001">
    <property type="entry name" value="Trimethyllysine dioxygenase, mitochondrial"/>
    <property type="match status" value="1"/>
</dbReference>
<organism evidence="12 13">
    <name type="scientific">Aspergillus clavatus (strain ATCC 1007 / CBS 513.65 / DSM 816 / NCTC 3887 / NRRL 1 / QM 1276 / 107)</name>
    <dbReference type="NCBI Taxonomy" id="344612"/>
    <lineage>
        <taxon>Eukaryota</taxon>
        <taxon>Fungi</taxon>
        <taxon>Dikarya</taxon>
        <taxon>Ascomycota</taxon>
        <taxon>Pezizomycotina</taxon>
        <taxon>Eurotiomycetes</taxon>
        <taxon>Eurotiomycetidae</taxon>
        <taxon>Eurotiales</taxon>
        <taxon>Aspergillaceae</taxon>
        <taxon>Aspergillus</taxon>
        <taxon>Aspergillus subgen. Fumigati</taxon>
    </lineage>
</organism>
<dbReference type="GO" id="GO:0045329">
    <property type="term" value="P:carnitine biosynthetic process"/>
    <property type="evidence" value="ECO:0007669"/>
    <property type="project" value="UniProtKB-KW"/>
</dbReference>
<dbReference type="OrthoDB" id="406634at2759"/>
<dbReference type="InterPro" id="IPR010376">
    <property type="entry name" value="GBBH-like_N"/>
</dbReference>
<dbReference type="eggNOG" id="KOG3889">
    <property type="taxonomic scope" value="Eukaryota"/>
</dbReference>
<dbReference type="Pfam" id="PF06155">
    <property type="entry name" value="GBBH-like_N"/>
    <property type="match status" value="1"/>
</dbReference>
<dbReference type="KEGG" id="act:ACLA_072510"/>
<dbReference type="InterPro" id="IPR050411">
    <property type="entry name" value="AlphaKG_dependent_hydroxylases"/>
</dbReference>
<dbReference type="VEuPathDB" id="FungiDB:ACLA_072510"/>
<dbReference type="InterPro" id="IPR003819">
    <property type="entry name" value="TauD/TfdA-like"/>
</dbReference>
<dbReference type="Gene3D" id="3.60.130.10">
    <property type="entry name" value="Clavaminate synthase-like"/>
    <property type="match status" value="1"/>
</dbReference>
<dbReference type="HOGENOM" id="CLU_021859_0_0_1"/>
<evidence type="ECO:0000256" key="8">
    <source>
        <dbReference type="ARBA" id="ARBA00023004"/>
    </source>
</evidence>
<keyword evidence="7" id="KW-0560">Oxidoreductase</keyword>
<sequence length="472" mass="55053">MSRVLVPLLRSSWRTLRLRPLVLRRDYSVPIRNVASNPKSNPFTAQDGLVDYADKYLHGPAPEGVKIMENQMNVTIDGNRRWFRYGFLRDACKCPLCVDQHSKQRKFRLTDIPHYITPRSVKWDGKKLEVQWANDIKGFDPEHTSVYEAVKLQVPQPNPPKSDTGRHRKRMMWTAKSMEELQHWISYEDYMNDEKKFITAMRNLSLLGIIFVKDIPDSREMVEKIATRMGPLRNTFYGPTWDVRSVPEAKNVAYTNVFLGFHMDLMYMNEPPGYQLLHCLENSCDGGESLFTDSFRAANEIRSQRPDLFQYLTEFRLNYEYDHKEHVYNNSWPVVEMEDGNLSKSIARVNYSPPFQGPSIANMMNHERYAEFTRALKQFTYEIERKRNIFQLKLNPGECVIFENRRVLHARNQFNTEQGKRWLAGAYVDEDALLSTFRTCRNADSRLWGKPIERPVESGSVPPSAEGVSEGQ</sequence>
<dbReference type="Proteomes" id="UP000006701">
    <property type="component" value="Unassembled WGS sequence"/>
</dbReference>
<evidence type="ECO:0000256" key="9">
    <source>
        <dbReference type="SAM" id="MobiDB-lite"/>
    </source>
</evidence>
<protein>
    <submittedName>
        <fullName evidence="12">Gamma-butyrobetaine hydroxylase subfamily, putative</fullName>
    </submittedName>
</protein>
<dbReference type="SUPFAM" id="SSF51197">
    <property type="entry name" value="Clavaminate synthase-like"/>
    <property type="match status" value="1"/>
</dbReference>
<keyword evidence="4" id="KW-0479">Metal-binding</keyword>
<dbReference type="InterPro" id="IPR042098">
    <property type="entry name" value="TauD-like_sf"/>
</dbReference>
<evidence type="ECO:0000256" key="3">
    <source>
        <dbReference type="ARBA" id="ARBA00008654"/>
    </source>
</evidence>
<evidence type="ECO:0000313" key="12">
    <source>
        <dbReference type="EMBL" id="EAW14218.1"/>
    </source>
</evidence>
<dbReference type="CDD" id="cd00250">
    <property type="entry name" value="CAS_like"/>
    <property type="match status" value="1"/>
</dbReference>
<dbReference type="PANTHER" id="PTHR10696:SF25">
    <property type="entry name" value="OXIDOREDUCTASE AIM17-RELATED"/>
    <property type="match status" value="1"/>
</dbReference>
<evidence type="ECO:0000256" key="4">
    <source>
        <dbReference type="ARBA" id="ARBA00022723"/>
    </source>
</evidence>
<keyword evidence="8" id="KW-0408">Iron</keyword>
<evidence type="ECO:0000259" key="10">
    <source>
        <dbReference type="Pfam" id="PF02668"/>
    </source>
</evidence>
<name>A1C747_ASPCL</name>
<dbReference type="InterPro" id="IPR038492">
    <property type="entry name" value="GBBH-like_N_sf"/>
</dbReference>
<feature type="domain" description="TauD/TfdA-like" evidence="10">
    <location>
        <begin position="185"/>
        <end position="427"/>
    </location>
</feature>
<evidence type="ECO:0000256" key="1">
    <source>
        <dbReference type="ARBA" id="ARBA00001954"/>
    </source>
</evidence>
<dbReference type="OMA" id="MPYFEYK"/>
<evidence type="ECO:0000256" key="6">
    <source>
        <dbReference type="ARBA" id="ARBA00022964"/>
    </source>
</evidence>
<dbReference type="AlphaFoldDB" id="A1C747"/>
<dbReference type="GO" id="GO:0046872">
    <property type="term" value="F:metal ion binding"/>
    <property type="evidence" value="ECO:0007669"/>
    <property type="project" value="UniProtKB-KW"/>
</dbReference>
<feature type="domain" description="Gamma-butyrobetaine hydroxylase-like N-terminal" evidence="11">
    <location>
        <begin position="71"/>
        <end position="135"/>
    </location>
</feature>
<comment type="similarity">
    <text evidence="3">Belongs to the gamma-BBH/TMLD family.</text>
</comment>
<dbReference type="GeneID" id="4708187"/>